<protein>
    <submittedName>
        <fullName evidence="1">Uncharacterized protein</fullName>
    </submittedName>
</protein>
<reference evidence="1" key="1">
    <citation type="submission" date="2021-06" db="EMBL/GenBank/DDBJ databases">
        <title>Comparative genomics, transcriptomics and evolutionary studies reveal genomic signatures of adaptation to plant cell wall in hemibiotrophic fungi.</title>
        <authorList>
            <consortium name="DOE Joint Genome Institute"/>
            <person name="Baroncelli R."/>
            <person name="Diaz J.F."/>
            <person name="Benocci T."/>
            <person name="Peng M."/>
            <person name="Battaglia E."/>
            <person name="Haridas S."/>
            <person name="Andreopoulos W."/>
            <person name="Labutti K."/>
            <person name="Pangilinan J."/>
            <person name="Floch G.L."/>
            <person name="Makela M.R."/>
            <person name="Henrissat B."/>
            <person name="Grigoriev I.V."/>
            <person name="Crouch J.A."/>
            <person name="De Vries R.P."/>
            <person name="Sukno S.A."/>
            <person name="Thon M.R."/>
        </authorList>
    </citation>
    <scope>NUCLEOTIDE SEQUENCE</scope>
    <source>
        <strain evidence="1">CBS 102054</strain>
    </source>
</reference>
<sequence length="115" mass="13386">MQVRYTCVGVFWGWAFRFRWTVVGVTVVPGNVWRVSVVPRVTARLVGCAICCLMPRSRSVVRPRFGRRLTSHISRTIKGRRRMRMMIAWEGLRLDLELVPSACAVKWLEISWGFF</sequence>
<evidence type="ECO:0000313" key="1">
    <source>
        <dbReference type="EMBL" id="KAK1654423.1"/>
    </source>
</evidence>
<dbReference type="RefSeq" id="XP_060450467.1">
    <property type="nucleotide sequence ID" value="XM_060589473.1"/>
</dbReference>
<accession>A0AAJ0EMG2</accession>
<organism evidence="1 2">
    <name type="scientific">Colletotrichum phormii</name>
    <dbReference type="NCBI Taxonomy" id="359342"/>
    <lineage>
        <taxon>Eukaryota</taxon>
        <taxon>Fungi</taxon>
        <taxon>Dikarya</taxon>
        <taxon>Ascomycota</taxon>
        <taxon>Pezizomycotina</taxon>
        <taxon>Sordariomycetes</taxon>
        <taxon>Hypocreomycetidae</taxon>
        <taxon>Glomerellales</taxon>
        <taxon>Glomerellaceae</taxon>
        <taxon>Colletotrichum</taxon>
        <taxon>Colletotrichum acutatum species complex</taxon>
    </lineage>
</organism>
<gene>
    <name evidence="1" type="ORF">BDP81DRAFT_415697</name>
</gene>
<dbReference type="Proteomes" id="UP001243989">
    <property type="component" value="Unassembled WGS sequence"/>
</dbReference>
<comment type="caution">
    <text evidence="1">The sequence shown here is derived from an EMBL/GenBank/DDBJ whole genome shotgun (WGS) entry which is preliminary data.</text>
</comment>
<keyword evidence="2" id="KW-1185">Reference proteome</keyword>
<dbReference type="EMBL" id="JAHMHQ010000002">
    <property type="protein sequence ID" value="KAK1654423.1"/>
    <property type="molecule type" value="Genomic_DNA"/>
</dbReference>
<dbReference type="GeneID" id="85474335"/>
<dbReference type="AlphaFoldDB" id="A0AAJ0EMG2"/>
<name>A0AAJ0EMG2_9PEZI</name>
<evidence type="ECO:0000313" key="2">
    <source>
        <dbReference type="Proteomes" id="UP001243989"/>
    </source>
</evidence>
<proteinExistence type="predicted"/>